<feature type="compositionally biased region" description="Polar residues" evidence="6">
    <location>
        <begin position="810"/>
        <end position="820"/>
    </location>
</feature>
<dbReference type="InterPro" id="IPR021134">
    <property type="entry name" value="Bestrophin-like"/>
</dbReference>
<sequence>MSLHCQVYGDLIPVSFVLGFYVSIVIKRWWDQYLCLPWPDNLALFVSSLVHGQDERGRIMRRTIMRYVNLSLLMTLRMISPRVKKRFPTLEHVVEAGWMLSGEKKIFEDLEQKTLHTKYWLPLVWAGGIVTRARKEGRIKDDFAVKTLIDEINIFRGGCGGMLNYDWISIPLVYTQVVTLAVYVFFLSTLMGSQFLDPSKNYPKHQIDLIFPIFTFLQFFFYMGWLKVAESLVNPFGEDDDDFELNWLLDRNLQISYVIVDEMHQEHPEMLKDQYWDEVFPVELPYTAAAKQYQTGPPQYSAEEVEVPSHKAEFMPLDCVTEERTEDIESDSQNTEMEIEHPSIQRGETHPVKIKRRPRSSSTTNTVSGHSSYSNKGKNSVLSLLSRIFHHNASSKEEMNKLGSSVSLSRGGNRSTSRVSVSQSIAPSRCSFVRDSAPYNDYQMEVFSMSDLDIPASIPVNIEDDRKRIINFDISQHSVSTAYHKEYKDDMVDHDNQTAKDASSGMQKKIPLSDDPLNFERKDISPTHLFYNDLFKRKDSVARVIVQNNSPVYHVFSPINSCAFIPPGKTVTHSDNPPKIGFNPDVLDKDEGIQPDRTKKTPVICPESLITILPPNEPPCLGNAQVKVPEISVENTFSPVPETQTESSFKPSSAASFSYEEHYPSLKEPLQPPLYTCDTSSASFTGPVKPERFNDILSDLVGSPNNPNITDVSNILSQPVKLRSDKPTTDLKSVYGENIMGTIELCSSKTKLEEQETTIPEPPTPSVAIPVPALSQAHAAPSGDLELGRRTIVHELEPIIEHRDEGAVSPESSAQETNIK</sequence>
<dbReference type="PANTHER" id="PTHR10736:SF65">
    <property type="entry name" value="BESTROPHIN 1, ISOFORM C-RELATED"/>
    <property type="match status" value="1"/>
</dbReference>
<organism evidence="8">
    <name type="scientific">Menopon gallinae</name>
    <name type="common">poultry shaft louse</name>
    <dbReference type="NCBI Taxonomy" id="328185"/>
    <lineage>
        <taxon>Eukaryota</taxon>
        <taxon>Metazoa</taxon>
        <taxon>Ecdysozoa</taxon>
        <taxon>Arthropoda</taxon>
        <taxon>Hexapoda</taxon>
        <taxon>Insecta</taxon>
        <taxon>Pterygota</taxon>
        <taxon>Neoptera</taxon>
        <taxon>Paraneoptera</taxon>
        <taxon>Psocodea</taxon>
        <taxon>Troctomorpha</taxon>
        <taxon>Phthiraptera</taxon>
        <taxon>Amblycera</taxon>
        <taxon>Menoponidae</taxon>
        <taxon>Menopon</taxon>
    </lineage>
</organism>
<feature type="compositionally biased region" description="Polar residues" evidence="6">
    <location>
        <begin position="402"/>
        <end position="422"/>
    </location>
</feature>
<keyword evidence="4 7" id="KW-0472">Membrane</keyword>
<evidence type="ECO:0000256" key="5">
    <source>
        <dbReference type="ARBA" id="ARBA00034769"/>
    </source>
</evidence>
<evidence type="ECO:0000256" key="1">
    <source>
        <dbReference type="ARBA" id="ARBA00004370"/>
    </source>
</evidence>
<accession>A0AAW2IF55</accession>
<dbReference type="GO" id="GO:0016020">
    <property type="term" value="C:membrane"/>
    <property type="evidence" value="ECO:0007669"/>
    <property type="project" value="UniProtKB-SubCell"/>
</dbReference>
<dbReference type="GO" id="GO:0005254">
    <property type="term" value="F:chloride channel activity"/>
    <property type="evidence" value="ECO:0007669"/>
    <property type="project" value="InterPro"/>
</dbReference>
<feature type="transmembrane region" description="Helical" evidence="7">
    <location>
        <begin position="207"/>
        <end position="225"/>
    </location>
</feature>
<feature type="region of interest" description="Disordered" evidence="6">
    <location>
        <begin position="327"/>
        <end position="376"/>
    </location>
</feature>
<comment type="caution">
    <text evidence="8">The sequence shown here is derived from an EMBL/GenBank/DDBJ whole genome shotgun (WGS) entry which is preliminary data.</text>
</comment>
<dbReference type="AlphaFoldDB" id="A0AAW2IF55"/>
<proteinExistence type="inferred from homology"/>
<evidence type="ECO:0008006" key="9">
    <source>
        <dbReference type="Google" id="ProtNLM"/>
    </source>
</evidence>
<evidence type="ECO:0000256" key="3">
    <source>
        <dbReference type="ARBA" id="ARBA00022989"/>
    </source>
</evidence>
<feature type="transmembrane region" description="Helical" evidence="7">
    <location>
        <begin position="6"/>
        <end position="26"/>
    </location>
</feature>
<feature type="region of interest" description="Disordered" evidence="6">
    <location>
        <begin position="395"/>
        <end position="422"/>
    </location>
</feature>
<keyword evidence="3 7" id="KW-1133">Transmembrane helix</keyword>
<dbReference type="InterPro" id="IPR000615">
    <property type="entry name" value="Bestrophin"/>
</dbReference>
<feature type="region of interest" description="Disordered" evidence="6">
    <location>
        <begin position="799"/>
        <end position="820"/>
    </location>
</feature>
<evidence type="ECO:0000256" key="4">
    <source>
        <dbReference type="ARBA" id="ARBA00023136"/>
    </source>
</evidence>
<name>A0AAW2IF55_9NEOP</name>
<evidence type="ECO:0000256" key="6">
    <source>
        <dbReference type="SAM" id="MobiDB-lite"/>
    </source>
</evidence>
<dbReference type="EMBL" id="JARGDH010000001">
    <property type="protein sequence ID" value="KAL0280387.1"/>
    <property type="molecule type" value="Genomic_DNA"/>
</dbReference>
<feature type="compositionally biased region" description="Polar residues" evidence="6">
    <location>
        <begin position="360"/>
        <end position="376"/>
    </location>
</feature>
<dbReference type="PANTHER" id="PTHR10736">
    <property type="entry name" value="BESTROPHIN"/>
    <property type="match status" value="1"/>
</dbReference>
<gene>
    <name evidence="8" type="ORF">PYX00_001691</name>
</gene>
<dbReference type="Pfam" id="PF01062">
    <property type="entry name" value="Bestrophin"/>
    <property type="match status" value="1"/>
</dbReference>
<keyword evidence="2 7" id="KW-0812">Transmembrane</keyword>
<reference evidence="8" key="1">
    <citation type="journal article" date="2024" name="Gigascience">
        <title>Chromosome-level genome of the poultry shaft louse Menopon gallinae provides insight into the host-switching and adaptive evolution of parasitic lice.</title>
        <authorList>
            <person name="Xu Y."/>
            <person name="Ma L."/>
            <person name="Liu S."/>
            <person name="Liang Y."/>
            <person name="Liu Q."/>
            <person name="He Z."/>
            <person name="Tian L."/>
            <person name="Duan Y."/>
            <person name="Cai W."/>
            <person name="Li H."/>
            <person name="Song F."/>
        </authorList>
    </citation>
    <scope>NUCLEOTIDE SEQUENCE</scope>
    <source>
        <strain evidence="8">Cailab_2023a</strain>
    </source>
</reference>
<comment type="subcellular location">
    <subcellularLocation>
        <location evidence="1">Membrane</location>
    </subcellularLocation>
</comment>
<protein>
    <recommendedName>
        <fullName evidence="9">Bestrophin homolog</fullName>
    </recommendedName>
</protein>
<comment type="similarity">
    <text evidence="5">Belongs to the anion channel-forming bestrophin (TC 1.A.46) family. Calcium-sensitive chloride channel subfamily.</text>
</comment>
<evidence type="ECO:0000313" key="8">
    <source>
        <dbReference type="EMBL" id="KAL0280387.1"/>
    </source>
</evidence>
<feature type="compositionally biased region" description="Basic and acidic residues" evidence="6">
    <location>
        <begin position="338"/>
        <end position="351"/>
    </location>
</feature>
<evidence type="ECO:0000256" key="2">
    <source>
        <dbReference type="ARBA" id="ARBA00022692"/>
    </source>
</evidence>
<evidence type="ECO:0000256" key="7">
    <source>
        <dbReference type="SAM" id="Phobius"/>
    </source>
</evidence>
<feature type="transmembrane region" description="Helical" evidence="7">
    <location>
        <begin position="167"/>
        <end position="186"/>
    </location>
</feature>